<dbReference type="HOGENOM" id="CLU_1619029_0_0_1"/>
<feature type="compositionally biased region" description="Acidic residues" evidence="1">
    <location>
        <begin position="45"/>
        <end position="70"/>
    </location>
</feature>
<dbReference type="AlphaFoldDB" id="A0A0D1ZZF7"/>
<accession>A0A0D1ZZF7</accession>
<evidence type="ECO:0000313" key="3">
    <source>
        <dbReference type="Proteomes" id="UP000053328"/>
    </source>
</evidence>
<proteinExistence type="predicted"/>
<reference evidence="2 3" key="1">
    <citation type="submission" date="2015-01" db="EMBL/GenBank/DDBJ databases">
        <title>The Genome Sequence of Exophiala spinifera CBS89968.</title>
        <authorList>
            <consortium name="The Broad Institute Genomics Platform"/>
            <person name="Cuomo C."/>
            <person name="de Hoog S."/>
            <person name="Gorbushina A."/>
            <person name="Stielow B."/>
            <person name="Teixiera M."/>
            <person name="Abouelleil A."/>
            <person name="Chapman S.B."/>
            <person name="Priest M."/>
            <person name="Young S.K."/>
            <person name="Wortman J."/>
            <person name="Nusbaum C."/>
            <person name="Birren B."/>
        </authorList>
    </citation>
    <scope>NUCLEOTIDE SEQUENCE [LARGE SCALE GENOMIC DNA]</scope>
    <source>
        <strain evidence="2 3">CBS 89968</strain>
    </source>
</reference>
<sequence>MADTPEGLTFIPPDTPLKKPELDTIGEVTAGRHNVDLGQARTADLDSDSDSDSDSDLESNDELTDDDDDAVLGKRNTGYGNKTFKDDEGSEIALQAITVTLSPDLSFAKMRDLRDRFVQKLQAVNISKASRLVNSKGDIIGRKGSVALKMAGIHLKPEISRYHP</sequence>
<evidence type="ECO:0000256" key="1">
    <source>
        <dbReference type="SAM" id="MobiDB-lite"/>
    </source>
</evidence>
<dbReference type="VEuPathDB" id="FungiDB:PV08_02354"/>
<dbReference type="RefSeq" id="XP_016238283.1">
    <property type="nucleotide sequence ID" value="XM_016376713.1"/>
</dbReference>
<dbReference type="Proteomes" id="UP000053328">
    <property type="component" value="Unassembled WGS sequence"/>
</dbReference>
<evidence type="ECO:0000313" key="2">
    <source>
        <dbReference type="EMBL" id="KIW18067.1"/>
    </source>
</evidence>
<feature type="region of interest" description="Disordered" evidence="1">
    <location>
        <begin position="1"/>
        <end position="82"/>
    </location>
</feature>
<keyword evidence="3" id="KW-1185">Reference proteome</keyword>
<gene>
    <name evidence="2" type="ORF">PV08_02354</name>
</gene>
<name>A0A0D1ZZF7_9EURO</name>
<dbReference type="EMBL" id="KN847493">
    <property type="protein sequence ID" value="KIW18067.1"/>
    <property type="molecule type" value="Genomic_DNA"/>
</dbReference>
<dbReference type="GeneID" id="27329437"/>
<organism evidence="2 3">
    <name type="scientific">Exophiala spinifera</name>
    <dbReference type="NCBI Taxonomy" id="91928"/>
    <lineage>
        <taxon>Eukaryota</taxon>
        <taxon>Fungi</taxon>
        <taxon>Dikarya</taxon>
        <taxon>Ascomycota</taxon>
        <taxon>Pezizomycotina</taxon>
        <taxon>Eurotiomycetes</taxon>
        <taxon>Chaetothyriomycetidae</taxon>
        <taxon>Chaetothyriales</taxon>
        <taxon>Herpotrichiellaceae</taxon>
        <taxon>Exophiala</taxon>
    </lineage>
</organism>
<protein>
    <submittedName>
        <fullName evidence="2">Uncharacterized protein</fullName>
    </submittedName>
</protein>